<keyword evidence="3" id="KW-1185">Reference proteome</keyword>
<dbReference type="OrthoDB" id="5122951at2"/>
<protein>
    <recommendedName>
        <fullName evidence="4">NTP pyrophosphohydrolase</fullName>
    </recommendedName>
</protein>
<dbReference type="EMBL" id="WBJZ01000022">
    <property type="protein sequence ID" value="KAB1653616.1"/>
    <property type="molecule type" value="Genomic_DNA"/>
</dbReference>
<comment type="caution">
    <text evidence="2">The sequence shown here is derived from an EMBL/GenBank/DDBJ whole genome shotgun (WGS) entry which is preliminary data.</text>
</comment>
<evidence type="ECO:0000256" key="1">
    <source>
        <dbReference type="SAM" id="MobiDB-lite"/>
    </source>
</evidence>
<feature type="region of interest" description="Disordered" evidence="1">
    <location>
        <begin position="1"/>
        <end position="27"/>
    </location>
</feature>
<dbReference type="AlphaFoldDB" id="A0A7J5BNF5"/>
<reference evidence="2 3" key="1">
    <citation type="submission" date="2019-09" db="EMBL/GenBank/DDBJ databases">
        <title>Phylogeny of genus Pseudoclavibacter and closely related genus.</title>
        <authorList>
            <person name="Li Y."/>
        </authorList>
    </citation>
    <scope>NUCLEOTIDE SEQUENCE [LARGE SCALE GENOMIC DNA]</scope>
    <source>
        <strain evidence="2 3">DSM 23821</strain>
    </source>
</reference>
<accession>A0A7J5BNF5</accession>
<evidence type="ECO:0000313" key="2">
    <source>
        <dbReference type="EMBL" id="KAB1653616.1"/>
    </source>
</evidence>
<gene>
    <name evidence="2" type="ORF">F8O01_14820</name>
</gene>
<dbReference type="Proteomes" id="UP000467240">
    <property type="component" value="Unassembled WGS sequence"/>
</dbReference>
<evidence type="ECO:0008006" key="4">
    <source>
        <dbReference type="Google" id="ProtNLM"/>
    </source>
</evidence>
<dbReference type="RefSeq" id="WP_158041732.1">
    <property type="nucleotide sequence ID" value="NZ_JACCFV010000001.1"/>
</dbReference>
<organism evidence="2 3">
    <name type="scientific">Pseudoclavibacter chungangensis</name>
    <dbReference type="NCBI Taxonomy" id="587635"/>
    <lineage>
        <taxon>Bacteria</taxon>
        <taxon>Bacillati</taxon>
        <taxon>Actinomycetota</taxon>
        <taxon>Actinomycetes</taxon>
        <taxon>Micrococcales</taxon>
        <taxon>Microbacteriaceae</taxon>
        <taxon>Pseudoclavibacter</taxon>
    </lineage>
</organism>
<sequence length="130" mass="13840">MDARQGVPPADAVPKADGRAEPAGRTTVQERVLRRVAEAASAEAIGVGIGDVTARLGRYRGDLALQIRSPFPVPDLDDEAAVAAAVPVAERAAAIQIELRDRLETLLGRGIGRVEIRIDGAKVSTRRRVR</sequence>
<name>A0A7J5BNF5_9MICO</name>
<evidence type="ECO:0000313" key="3">
    <source>
        <dbReference type="Proteomes" id="UP000467240"/>
    </source>
</evidence>
<proteinExistence type="predicted"/>